<sequence length="162" mass="17289">VPLKSSAAISEESERYERERLEAAAWEAKHLSKTKTLEESRDVARLFGAANASPKPATKHAVSIPVKPAVSVATKPAVAAASKPAVSFASKPHVPPKSAATLSEESERYERERLEAASWEAKHLSKTKTLEESRDVARLFGAANASPKPATKHAVSISAKPA</sequence>
<proteinExistence type="predicted"/>
<accession>A0A9W7XP65</accession>
<organism evidence="2 3">
    <name type="scientific">Coemansia biformis</name>
    <dbReference type="NCBI Taxonomy" id="1286918"/>
    <lineage>
        <taxon>Eukaryota</taxon>
        <taxon>Fungi</taxon>
        <taxon>Fungi incertae sedis</taxon>
        <taxon>Zoopagomycota</taxon>
        <taxon>Kickxellomycotina</taxon>
        <taxon>Kickxellomycetes</taxon>
        <taxon>Kickxellales</taxon>
        <taxon>Kickxellaceae</taxon>
        <taxon>Coemansia</taxon>
    </lineage>
</organism>
<protein>
    <submittedName>
        <fullName evidence="2">Uncharacterized protein</fullName>
    </submittedName>
</protein>
<evidence type="ECO:0000256" key="1">
    <source>
        <dbReference type="SAM" id="MobiDB-lite"/>
    </source>
</evidence>
<reference evidence="2" key="1">
    <citation type="submission" date="2022-07" db="EMBL/GenBank/DDBJ databases">
        <title>Phylogenomic reconstructions and comparative analyses of Kickxellomycotina fungi.</title>
        <authorList>
            <person name="Reynolds N.K."/>
            <person name="Stajich J.E."/>
            <person name="Barry K."/>
            <person name="Grigoriev I.V."/>
            <person name="Crous P."/>
            <person name="Smith M.E."/>
        </authorList>
    </citation>
    <scope>NUCLEOTIDE SEQUENCE</scope>
    <source>
        <strain evidence="2">BCRC 34381</strain>
    </source>
</reference>
<gene>
    <name evidence="2" type="ORF">LPJ61_006910</name>
</gene>
<keyword evidence="3" id="KW-1185">Reference proteome</keyword>
<feature type="region of interest" description="Disordered" evidence="1">
    <location>
        <begin position="141"/>
        <end position="162"/>
    </location>
</feature>
<dbReference type="AlphaFoldDB" id="A0A9W7XP65"/>
<feature type="region of interest" description="Disordered" evidence="1">
    <location>
        <begin position="86"/>
        <end position="109"/>
    </location>
</feature>
<evidence type="ECO:0000313" key="3">
    <source>
        <dbReference type="Proteomes" id="UP001143981"/>
    </source>
</evidence>
<dbReference type="EMBL" id="JANBOI010003978">
    <property type="protein sequence ID" value="KAJ1718049.1"/>
    <property type="molecule type" value="Genomic_DNA"/>
</dbReference>
<name>A0A9W7XP65_9FUNG</name>
<comment type="caution">
    <text evidence="2">The sequence shown here is derived from an EMBL/GenBank/DDBJ whole genome shotgun (WGS) entry which is preliminary data.</text>
</comment>
<feature type="non-terminal residue" evidence="2">
    <location>
        <position position="162"/>
    </location>
</feature>
<feature type="non-terminal residue" evidence="2">
    <location>
        <position position="1"/>
    </location>
</feature>
<evidence type="ECO:0000313" key="2">
    <source>
        <dbReference type="EMBL" id="KAJ1718049.1"/>
    </source>
</evidence>
<dbReference type="Proteomes" id="UP001143981">
    <property type="component" value="Unassembled WGS sequence"/>
</dbReference>